<feature type="transmembrane region" description="Helical" evidence="1">
    <location>
        <begin position="854"/>
        <end position="878"/>
    </location>
</feature>
<evidence type="ECO:0000256" key="1">
    <source>
        <dbReference type="SAM" id="Phobius"/>
    </source>
</evidence>
<evidence type="ECO:0000313" key="4">
    <source>
        <dbReference type="Proteomes" id="UP000198211"/>
    </source>
</evidence>
<dbReference type="EMBL" id="NBNE01000724">
    <property type="protein sequence ID" value="OWZ17622.1"/>
    <property type="molecule type" value="Genomic_DNA"/>
</dbReference>
<dbReference type="SUPFAM" id="SSF81383">
    <property type="entry name" value="F-box domain"/>
    <property type="match status" value="1"/>
</dbReference>
<dbReference type="InterPro" id="IPR036047">
    <property type="entry name" value="F-box-like_dom_sf"/>
</dbReference>
<dbReference type="InterPro" id="IPR001810">
    <property type="entry name" value="F-box_dom"/>
</dbReference>
<feature type="transmembrane region" description="Helical" evidence="1">
    <location>
        <begin position="768"/>
        <end position="786"/>
    </location>
</feature>
<proteinExistence type="predicted"/>
<feature type="transmembrane region" description="Helical" evidence="1">
    <location>
        <begin position="624"/>
        <end position="645"/>
    </location>
</feature>
<evidence type="ECO:0000259" key="2">
    <source>
        <dbReference type="PROSITE" id="PS50181"/>
    </source>
</evidence>
<feature type="transmembrane region" description="Helical" evidence="1">
    <location>
        <begin position="45"/>
        <end position="61"/>
    </location>
</feature>
<feature type="transmembrane region" description="Helical" evidence="1">
    <location>
        <begin position="1000"/>
        <end position="1021"/>
    </location>
</feature>
<keyword evidence="1" id="KW-0812">Transmembrane</keyword>
<keyword evidence="1" id="KW-0472">Membrane</keyword>
<feature type="domain" description="F-box" evidence="2">
    <location>
        <begin position="1119"/>
        <end position="1167"/>
    </location>
</feature>
<dbReference type="OrthoDB" id="162437at2759"/>
<feature type="transmembrane region" description="Helical" evidence="1">
    <location>
        <begin position="970"/>
        <end position="994"/>
    </location>
</feature>
<feature type="transmembrane region" description="Helical" evidence="1">
    <location>
        <begin position="73"/>
        <end position="95"/>
    </location>
</feature>
<feature type="transmembrane region" description="Helical" evidence="1">
    <location>
        <begin position="744"/>
        <end position="762"/>
    </location>
</feature>
<feature type="transmembrane region" description="Helical" evidence="1">
    <location>
        <begin position="181"/>
        <end position="203"/>
    </location>
</feature>
<protein>
    <submittedName>
        <fullName evidence="3">F-box protein</fullName>
    </submittedName>
</protein>
<feature type="transmembrane region" description="Helical" evidence="1">
    <location>
        <begin position="830"/>
        <end position="848"/>
    </location>
</feature>
<dbReference type="PROSITE" id="PS50181">
    <property type="entry name" value="FBOX"/>
    <property type="match status" value="1"/>
</dbReference>
<evidence type="ECO:0000313" key="3">
    <source>
        <dbReference type="EMBL" id="OWZ17622.1"/>
    </source>
</evidence>
<feature type="transmembrane region" description="Helical" evidence="1">
    <location>
        <begin position="596"/>
        <end position="618"/>
    </location>
</feature>
<feature type="transmembrane region" description="Helical" evidence="1">
    <location>
        <begin position="232"/>
        <end position="255"/>
    </location>
</feature>
<dbReference type="Proteomes" id="UP000198211">
    <property type="component" value="Unassembled WGS sequence"/>
</dbReference>
<feature type="transmembrane region" description="Helical" evidence="1">
    <location>
        <begin position="524"/>
        <end position="545"/>
    </location>
</feature>
<feature type="transmembrane region" description="Helical" evidence="1">
    <location>
        <begin position="349"/>
        <end position="368"/>
    </location>
</feature>
<feature type="transmembrane region" description="Helical" evidence="1">
    <location>
        <begin position="380"/>
        <end position="402"/>
    </location>
</feature>
<gene>
    <name evidence="3" type="ORF">PHMEG_0008419</name>
</gene>
<feature type="transmembrane region" description="Helical" evidence="1">
    <location>
        <begin position="123"/>
        <end position="139"/>
    </location>
</feature>
<sequence length="1367" mass="151218">MLASSWPKASDRRAPTYELGDLLLSSLKLAPPPPARRSQRSQSRGVFVLDTLFALGAWFALTRGQLPPRVHDLVGGVLLVASAGAAYLSACHVLVRVPGATRVGALLLDRSNPRSWPREKRRLFLEVCTWMASVLYLYTASHSGWIAVGAGAVAAGVLAVVSDVLAAYLHMLETRLDPQQMSGVGGMLWLKVALSYVCVGYIITDTGRKLHDYVFGEDESEMQHFQSVDQLVVNYLLITLVGTSLIIASELLLLCEPTRRVGIVLQGRIVDARKNWELHPFRSLVEVTGTFGATTFYYSTSKDMLLSLQLGTFCGVLLILSSELLASASRPRFVSPPSPQPAVEMPADHWVKLIPVVVMMLYFFSQVYDAIVRAANVPLNSLALMLCFIGVAAVTLTALALSGRKPSLMELGRFGRRLAAKLCVGSITLIAPKVCDGLSGVLFSCVLSAFCIAFSRECWDDIEANEGAQLEEIACAVHDSSEESSPDTSSTLPLEADGPSLSWSTRALSFVMERYPRFYKRVKWTFVGIMVVSTLDICSTFFVVINQDEVALSLSQYSAINVVLSASVGYLTSPAPYELHPMAVFHTGVKQLKNKWVVFPLHMFVETLVFVGVFAGTFAASSTVFSSLTLAALSGIVVSVGGHWVCSHLNLTVGTHMRTQLTATCALLFCLFLITYASMVSLLSIYHYFDSIEAAFCLASFAGIFFLAASELFLMWEPTREVGLLLQCRVTNAKENWQMEPLRSFLELFTWFAVICGSFAMYDDLVLALQLGTFSGIAVTLSGEYFRKNRSKLIPWGRGLLSDAEVIAAPISPIGVPCDNIVEPSRARPLPIMLLFAYIGSGTFQWIFENMRSLEVTVILATIAGIAFLCFADMLVLFKPTRWAGVILQDRFINVKYNWCQYPVRSFVEFGCFMGVIYGSYAIYHDLIVAVQVGTLSGMLVTLGGEQLRSCARAVPLDGAEKMEVDKTQILPLPVMSLLGLVGAVAFNIIYTYLRRIEVAFVLATTSGVIFALVGDMFVIWKPTRKVGMILQERILYFKANFSTHTRRSWMEMISLCSAWYLSYDFLWPGDLLIAIQFGTTAGIMTCVCGELTMEYVAEAERRLIAGVSARLAQDSQTDCTFLNLPYEVQFEVAHFLTAEDLLVARATCHKVNNMLKAESARFWLHASLRRTFRDHSNHRARSRAHSISHRMGNHARSLVFEAITLVLPKIVGARDPAQVLTSSNEVSRALKWVYLNADWIRKQSIPVLTEEDAGNNSTLISLSVGDVAFDVFRHMPDKSSLGIIVKRSEDFSIERVEVPRGVYDTIQRDPFSFVAAETLSTLEVFSNWHLTVVAFATMTLIFIGQFSSDLLRAYVLPASFTWWGVR</sequence>
<name>A0A225WJ86_9STRA</name>
<organism evidence="3 4">
    <name type="scientific">Phytophthora megakarya</name>
    <dbReference type="NCBI Taxonomy" id="4795"/>
    <lineage>
        <taxon>Eukaryota</taxon>
        <taxon>Sar</taxon>
        <taxon>Stramenopiles</taxon>
        <taxon>Oomycota</taxon>
        <taxon>Peronosporomycetes</taxon>
        <taxon>Peronosporales</taxon>
        <taxon>Peronosporaceae</taxon>
        <taxon>Phytophthora</taxon>
    </lineage>
</organism>
<keyword evidence="1" id="KW-1133">Transmembrane helix</keyword>
<keyword evidence="4" id="KW-1185">Reference proteome</keyword>
<reference evidence="4" key="1">
    <citation type="submission" date="2017-03" db="EMBL/GenBank/DDBJ databases">
        <title>Phytopthora megakarya and P. palmivora, two closely related causual agents of cacao black pod achieved similar genome size and gene model numbers by different mechanisms.</title>
        <authorList>
            <person name="Ali S."/>
            <person name="Shao J."/>
            <person name="Larry D.J."/>
            <person name="Kronmiller B."/>
            <person name="Shen D."/>
            <person name="Strem M.D."/>
            <person name="Melnick R.L."/>
            <person name="Guiltinan M.J."/>
            <person name="Tyler B.M."/>
            <person name="Meinhardt L.W."/>
            <person name="Bailey B.A."/>
        </authorList>
    </citation>
    <scope>NUCLEOTIDE SEQUENCE [LARGE SCALE GENOMIC DNA]</scope>
    <source>
        <strain evidence="4">zdho120</strain>
    </source>
</reference>
<feature type="transmembrane region" description="Helical" evidence="1">
    <location>
        <begin position="145"/>
        <end position="169"/>
    </location>
</feature>
<comment type="caution">
    <text evidence="3">The sequence shown here is derived from an EMBL/GenBank/DDBJ whole genome shotgun (WGS) entry which is preliminary data.</text>
</comment>
<feature type="transmembrane region" description="Helical" evidence="1">
    <location>
        <begin position="692"/>
        <end position="714"/>
    </location>
</feature>
<feature type="transmembrane region" description="Helical" evidence="1">
    <location>
        <begin position="666"/>
        <end position="686"/>
    </location>
</feature>
<feature type="transmembrane region" description="Helical" evidence="1">
    <location>
        <begin position="306"/>
        <end position="328"/>
    </location>
</feature>
<accession>A0A225WJ86</accession>